<dbReference type="SUPFAM" id="SSF52172">
    <property type="entry name" value="CheY-like"/>
    <property type="match status" value="1"/>
</dbReference>
<accession>A0A4Z0P4E4</accession>
<evidence type="ECO:0000256" key="5">
    <source>
        <dbReference type="ARBA" id="ARBA00023163"/>
    </source>
</evidence>
<dbReference type="PROSITE" id="PS51755">
    <property type="entry name" value="OMPR_PHOB"/>
    <property type="match status" value="1"/>
</dbReference>
<dbReference type="CDD" id="cd00383">
    <property type="entry name" value="trans_reg_C"/>
    <property type="match status" value="1"/>
</dbReference>
<proteinExistence type="predicted"/>
<dbReference type="EMBL" id="SRLA01000003">
    <property type="protein sequence ID" value="TGE06432.1"/>
    <property type="molecule type" value="Genomic_DNA"/>
</dbReference>
<evidence type="ECO:0000256" key="4">
    <source>
        <dbReference type="ARBA" id="ARBA00023125"/>
    </source>
</evidence>
<dbReference type="GO" id="GO:0032993">
    <property type="term" value="C:protein-DNA complex"/>
    <property type="evidence" value="ECO:0007669"/>
    <property type="project" value="TreeGrafter"/>
</dbReference>
<evidence type="ECO:0000259" key="9">
    <source>
        <dbReference type="PROSITE" id="PS51755"/>
    </source>
</evidence>
<evidence type="ECO:0000256" key="7">
    <source>
        <dbReference type="PROSITE-ProRule" id="PRU01091"/>
    </source>
</evidence>
<organism evidence="10 11">
    <name type="scientific">Hymenobacter fodinae</name>
    <dbReference type="NCBI Taxonomy" id="2510796"/>
    <lineage>
        <taxon>Bacteria</taxon>
        <taxon>Pseudomonadati</taxon>
        <taxon>Bacteroidota</taxon>
        <taxon>Cytophagia</taxon>
        <taxon>Cytophagales</taxon>
        <taxon>Hymenobacteraceae</taxon>
        <taxon>Hymenobacter</taxon>
    </lineage>
</organism>
<name>A0A4Z0P4E4_9BACT</name>
<dbReference type="Gene3D" id="6.10.250.690">
    <property type="match status" value="1"/>
</dbReference>
<keyword evidence="11" id="KW-1185">Reference proteome</keyword>
<comment type="caution">
    <text evidence="10">The sequence shown here is derived from an EMBL/GenBank/DDBJ whole genome shotgun (WGS) entry which is preliminary data.</text>
</comment>
<keyword evidence="2" id="KW-0902">Two-component regulatory system</keyword>
<dbReference type="InterPro" id="IPR036388">
    <property type="entry name" value="WH-like_DNA-bd_sf"/>
</dbReference>
<dbReference type="Gene3D" id="1.10.10.10">
    <property type="entry name" value="Winged helix-like DNA-binding domain superfamily/Winged helix DNA-binding domain"/>
    <property type="match status" value="1"/>
</dbReference>
<dbReference type="Gene3D" id="3.40.50.2300">
    <property type="match status" value="1"/>
</dbReference>
<feature type="DNA-binding region" description="OmpR/PhoB-type" evidence="7">
    <location>
        <begin position="124"/>
        <end position="224"/>
    </location>
</feature>
<dbReference type="InterPro" id="IPR001789">
    <property type="entry name" value="Sig_transdc_resp-reg_receiver"/>
</dbReference>
<dbReference type="Pfam" id="PF00486">
    <property type="entry name" value="Trans_reg_C"/>
    <property type="match status" value="1"/>
</dbReference>
<dbReference type="InterPro" id="IPR011006">
    <property type="entry name" value="CheY-like_superfamily"/>
</dbReference>
<reference evidence="10 11" key="1">
    <citation type="submission" date="2019-04" db="EMBL/GenBank/DDBJ databases">
        <authorList>
            <person name="Feng G."/>
            <person name="Zhang J."/>
            <person name="Zhu H."/>
        </authorList>
    </citation>
    <scope>NUCLEOTIDE SEQUENCE [LARGE SCALE GENOMIC DNA]</scope>
    <source>
        <strain evidence="10 11">92R-1</strain>
    </source>
</reference>
<dbReference type="GO" id="GO:0000976">
    <property type="term" value="F:transcription cis-regulatory region binding"/>
    <property type="evidence" value="ECO:0007669"/>
    <property type="project" value="TreeGrafter"/>
</dbReference>
<dbReference type="GO" id="GO:0000156">
    <property type="term" value="F:phosphorelay response regulator activity"/>
    <property type="evidence" value="ECO:0007669"/>
    <property type="project" value="TreeGrafter"/>
</dbReference>
<dbReference type="PANTHER" id="PTHR48111">
    <property type="entry name" value="REGULATOR OF RPOS"/>
    <property type="match status" value="1"/>
</dbReference>
<feature type="domain" description="OmpR/PhoB-type" evidence="9">
    <location>
        <begin position="124"/>
        <end position="224"/>
    </location>
</feature>
<dbReference type="OrthoDB" id="9774822at2"/>
<dbReference type="PANTHER" id="PTHR48111:SF22">
    <property type="entry name" value="REGULATOR OF RPOS"/>
    <property type="match status" value="1"/>
</dbReference>
<dbReference type="AlphaFoldDB" id="A0A4Z0P4E4"/>
<feature type="domain" description="Response regulatory" evidence="8">
    <location>
        <begin position="2"/>
        <end position="116"/>
    </location>
</feature>
<dbReference type="SMART" id="SM00448">
    <property type="entry name" value="REC"/>
    <property type="match status" value="1"/>
</dbReference>
<evidence type="ECO:0000313" key="11">
    <source>
        <dbReference type="Proteomes" id="UP000298337"/>
    </source>
</evidence>
<evidence type="ECO:0000313" key="10">
    <source>
        <dbReference type="EMBL" id="TGE06432.1"/>
    </source>
</evidence>
<gene>
    <name evidence="10" type="ORF">EU556_16455</name>
</gene>
<keyword evidence="5" id="KW-0804">Transcription</keyword>
<keyword evidence="3" id="KW-0805">Transcription regulation</keyword>
<protein>
    <submittedName>
        <fullName evidence="10">Response regulator transcription factor</fullName>
    </submittedName>
</protein>
<evidence type="ECO:0000256" key="1">
    <source>
        <dbReference type="ARBA" id="ARBA00022553"/>
    </source>
</evidence>
<dbReference type="SMART" id="SM00862">
    <property type="entry name" value="Trans_reg_C"/>
    <property type="match status" value="1"/>
</dbReference>
<sequence>MKLLIVEDEAELAASLVSHLQAQHYVCEVAATYAAAEDKMLLYDYDCILLDLTLPGGDGLTLLRQLQAQHKADGVIITSARNELDDRITGLHLGADDYLPKPFHLSELSARVAALVRRRRFNGANTVVAGPLTADVLARTVSVHGQALPLTRSEFDLLLLLLSNQNRVVMKSTIAEHVSGDMAEHFDSFEPVYTHVKNLKRKLTEAGLGDCIRTVYGLGYRFELAAV</sequence>
<evidence type="ECO:0000259" key="8">
    <source>
        <dbReference type="PROSITE" id="PS50110"/>
    </source>
</evidence>
<dbReference type="RefSeq" id="WP_135435220.1">
    <property type="nucleotide sequence ID" value="NZ_SRLA01000003.1"/>
</dbReference>
<dbReference type="Proteomes" id="UP000298337">
    <property type="component" value="Unassembled WGS sequence"/>
</dbReference>
<dbReference type="PROSITE" id="PS50110">
    <property type="entry name" value="RESPONSE_REGULATORY"/>
    <property type="match status" value="1"/>
</dbReference>
<evidence type="ECO:0000256" key="3">
    <source>
        <dbReference type="ARBA" id="ARBA00023015"/>
    </source>
</evidence>
<evidence type="ECO:0000256" key="2">
    <source>
        <dbReference type="ARBA" id="ARBA00023012"/>
    </source>
</evidence>
<dbReference type="InterPro" id="IPR001867">
    <property type="entry name" value="OmpR/PhoB-type_DNA-bd"/>
</dbReference>
<dbReference type="GO" id="GO:0005829">
    <property type="term" value="C:cytosol"/>
    <property type="evidence" value="ECO:0007669"/>
    <property type="project" value="TreeGrafter"/>
</dbReference>
<dbReference type="GO" id="GO:0006355">
    <property type="term" value="P:regulation of DNA-templated transcription"/>
    <property type="evidence" value="ECO:0007669"/>
    <property type="project" value="InterPro"/>
</dbReference>
<dbReference type="Pfam" id="PF00072">
    <property type="entry name" value="Response_reg"/>
    <property type="match status" value="1"/>
</dbReference>
<feature type="modified residue" description="4-aspartylphosphate" evidence="6">
    <location>
        <position position="51"/>
    </location>
</feature>
<evidence type="ECO:0000256" key="6">
    <source>
        <dbReference type="PROSITE-ProRule" id="PRU00169"/>
    </source>
</evidence>
<dbReference type="InterPro" id="IPR039420">
    <property type="entry name" value="WalR-like"/>
</dbReference>
<keyword evidence="4 7" id="KW-0238">DNA-binding</keyword>
<keyword evidence="1 6" id="KW-0597">Phosphoprotein</keyword>